<feature type="non-terminal residue" evidence="1">
    <location>
        <position position="1"/>
    </location>
</feature>
<dbReference type="InParanoid" id="A0A1Q3AVY7"/>
<proteinExistence type="predicted"/>
<keyword evidence="2" id="KW-1185">Reference proteome</keyword>
<reference evidence="2" key="1">
    <citation type="submission" date="2016-04" db="EMBL/GenBank/DDBJ databases">
        <title>Cephalotus genome sequencing.</title>
        <authorList>
            <person name="Fukushima K."/>
            <person name="Hasebe M."/>
            <person name="Fang X."/>
        </authorList>
    </citation>
    <scope>NUCLEOTIDE SEQUENCE [LARGE SCALE GENOMIC DNA]</scope>
    <source>
        <strain evidence="2">cv. St1</strain>
    </source>
</reference>
<sequence length="120" mass="13673">KYLSLPLIISRLTKQHCAPLIEKIQARVNSWATKTLSYTGRLQLIKSTLASLQVFWSSTLLLSSAITKECEKLMRRFLWGGKGNSLKQSLVKWSKVCLPWQEDGLGIKPMKSWNQALLLK</sequence>
<dbReference type="PANTHER" id="PTHR33116:SF78">
    <property type="entry name" value="OS12G0587133 PROTEIN"/>
    <property type="match status" value="1"/>
</dbReference>
<dbReference type="STRING" id="3775.A0A1Q3AVY7"/>
<organism evidence="1 2">
    <name type="scientific">Cephalotus follicularis</name>
    <name type="common">Albany pitcher plant</name>
    <dbReference type="NCBI Taxonomy" id="3775"/>
    <lineage>
        <taxon>Eukaryota</taxon>
        <taxon>Viridiplantae</taxon>
        <taxon>Streptophyta</taxon>
        <taxon>Embryophyta</taxon>
        <taxon>Tracheophyta</taxon>
        <taxon>Spermatophyta</taxon>
        <taxon>Magnoliopsida</taxon>
        <taxon>eudicotyledons</taxon>
        <taxon>Gunneridae</taxon>
        <taxon>Pentapetalae</taxon>
        <taxon>rosids</taxon>
        <taxon>fabids</taxon>
        <taxon>Oxalidales</taxon>
        <taxon>Cephalotaceae</taxon>
        <taxon>Cephalotus</taxon>
    </lineage>
</organism>
<evidence type="ECO:0008006" key="3">
    <source>
        <dbReference type="Google" id="ProtNLM"/>
    </source>
</evidence>
<accession>A0A1Q3AVY7</accession>
<dbReference type="OrthoDB" id="1434716at2759"/>
<dbReference type="EMBL" id="BDDD01000126">
    <property type="protein sequence ID" value="GAV59835.1"/>
    <property type="molecule type" value="Genomic_DNA"/>
</dbReference>
<name>A0A1Q3AVY7_CEPFO</name>
<feature type="non-terminal residue" evidence="1">
    <location>
        <position position="120"/>
    </location>
</feature>
<dbReference type="Proteomes" id="UP000187406">
    <property type="component" value="Unassembled WGS sequence"/>
</dbReference>
<protein>
    <recommendedName>
        <fullName evidence="3">Zf-RVT domain-containing protein</fullName>
    </recommendedName>
</protein>
<evidence type="ECO:0000313" key="1">
    <source>
        <dbReference type="EMBL" id="GAV59835.1"/>
    </source>
</evidence>
<dbReference type="PANTHER" id="PTHR33116">
    <property type="entry name" value="REVERSE TRANSCRIPTASE ZINC-BINDING DOMAIN-CONTAINING PROTEIN-RELATED-RELATED"/>
    <property type="match status" value="1"/>
</dbReference>
<evidence type="ECO:0000313" key="2">
    <source>
        <dbReference type="Proteomes" id="UP000187406"/>
    </source>
</evidence>
<gene>
    <name evidence="1" type="ORF">CFOL_v3_03366</name>
</gene>
<dbReference type="AlphaFoldDB" id="A0A1Q3AVY7"/>
<comment type="caution">
    <text evidence="1">The sequence shown here is derived from an EMBL/GenBank/DDBJ whole genome shotgun (WGS) entry which is preliminary data.</text>
</comment>